<evidence type="ECO:0000313" key="3">
    <source>
        <dbReference type="Proteomes" id="UP001345013"/>
    </source>
</evidence>
<dbReference type="Proteomes" id="UP001345013">
    <property type="component" value="Unassembled WGS sequence"/>
</dbReference>
<comment type="caution">
    <text evidence="2">The sequence shown here is derived from an EMBL/GenBank/DDBJ whole genome shotgun (WGS) entry which is preliminary data.</text>
</comment>
<reference evidence="2 3" key="1">
    <citation type="submission" date="2023-08" db="EMBL/GenBank/DDBJ databases">
        <title>Black Yeasts Isolated from many extreme environments.</title>
        <authorList>
            <person name="Coleine C."/>
            <person name="Stajich J.E."/>
            <person name="Selbmann L."/>
        </authorList>
    </citation>
    <scope>NUCLEOTIDE SEQUENCE [LARGE SCALE GENOMIC DNA]</scope>
    <source>
        <strain evidence="2 3">CCFEE 5885</strain>
    </source>
</reference>
<gene>
    <name evidence="2" type="ORF">LTR24_006873</name>
</gene>
<keyword evidence="3" id="KW-1185">Reference proteome</keyword>
<evidence type="ECO:0000256" key="1">
    <source>
        <dbReference type="SAM" id="MobiDB-lite"/>
    </source>
</evidence>
<feature type="compositionally biased region" description="Basic and acidic residues" evidence="1">
    <location>
        <begin position="67"/>
        <end position="81"/>
    </location>
</feature>
<proteinExistence type="predicted"/>
<protein>
    <submittedName>
        <fullName evidence="2">Uncharacterized protein</fullName>
    </submittedName>
</protein>
<feature type="compositionally biased region" description="Low complexity" evidence="1">
    <location>
        <begin position="107"/>
        <end position="118"/>
    </location>
</feature>
<dbReference type="EMBL" id="JAVRRG010000094">
    <property type="protein sequence ID" value="KAK5087278.1"/>
    <property type="molecule type" value="Genomic_DNA"/>
</dbReference>
<sequence length="196" mass="23507">MPSHSHHGTHPYDENWGWCPPFNQAYEALRYGYTPQYCSSQQHDTQTHGNNSGTYRNPHAPPSSSSHQDHRRRDNHAERSRSPRRSASVSHSQRLPTHSSHRRRSSSVRPHASSRSQSRNLITTSTSNDDHARREDHERRERNREYNRQYQARYYAHRQATDPEFKARNRETRRRRRWGDAEYERRLREGQISYYD</sequence>
<organism evidence="2 3">
    <name type="scientific">Lithohypha guttulata</name>
    <dbReference type="NCBI Taxonomy" id="1690604"/>
    <lineage>
        <taxon>Eukaryota</taxon>
        <taxon>Fungi</taxon>
        <taxon>Dikarya</taxon>
        <taxon>Ascomycota</taxon>
        <taxon>Pezizomycotina</taxon>
        <taxon>Eurotiomycetes</taxon>
        <taxon>Chaetothyriomycetidae</taxon>
        <taxon>Chaetothyriales</taxon>
        <taxon>Trichomeriaceae</taxon>
        <taxon>Lithohypha</taxon>
    </lineage>
</organism>
<evidence type="ECO:0000313" key="2">
    <source>
        <dbReference type="EMBL" id="KAK5087278.1"/>
    </source>
</evidence>
<feature type="region of interest" description="Disordered" evidence="1">
    <location>
        <begin position="39"/>
        <end position="180"/>
    </location>
</feature>
<feature type="compositionally biased region" description="Basic and acidic residues" evidence="1">
    <location>
        <begin position="128"/>
        <end position="147"/>
    </location>
</feature>
<accession>A0ABR0K4S3</accession>
<name>A0ABR0K4S3_9EURO</name>
<feature type="compositionally biased region" description="Basic and acidic residues" evidence="1">
    <location>
        <begin position="159"/>
        <end position="170"/>
    </location>
</feature>
<feature type="compositionally biased region" description="Polar residues" evidence="1">
    <location>
        <begin position="39"/>
        <end position="55"/>
    </location>
</feature>